<dbReference type="SMART" id="SM00225">
    <property type="entry name" value="BTB"/>
    <property type="match status" value="1"/>
</dbReference>
<keyword evidence="3" id="KW-1185">Reference proteome</keyword>
<comment type="caution">
    <text evidence="2">The sequence shown here is derived from an EMBL/GenBank/DDBJ whole genome shotgun (WGS) entry which is preliminary data.</text>
</comment>
<dbReference type="EMBL" id="RWJN01000359">
    <property type="protein sequence ID" value="TCD62585.1"/>
    <property type="molecule type" value="Genomic_DNA"/>
</dbReference>
<dbReference type="Gene3D" id="3.30.710.10">
    <property type="entry name" value="Potassium Channel Kv1.1, Chain A"/>
    <property type="match status" value="1"/>
</dbReference>
<dbReference type="InterPro" id="IPR000210">
    <property type="entry name" value="BTB/POZ_dom"/>
</dbReference>
<gene>
    <name evidence="2" type="ORF">EIP91_006659</name>
</gene>
<reference evidence="2 3" key="1">
    <citation type="submission" date="2018-11" db="EMBL/GenBank/DDBJ databases">
        <title>Genome assembly of Steccherinum ochraceum LE-BIN_3174, the white-rot fungus of the Steccherinaceae family (The Residual Polyporoid clade, Polyporales, Basidiomycota).</title>
        <authorList>
            <person name="Fedorova T.V."/>
            <person name="Glazunova O.A."/>
            <person name="Landesman E.O."/>
            <person name="Moiseenko K.V."/>
            <person name="Psurtseva N.V."/>
            <person name="Savinova O.S."/>
            <person name="Shakhova N.V."/>
            <person name="Tyazhelova T.V."/>
            <person name="Vasina D.V."/>
        </authorList>
    </citation>
    <scope>NUCLEOTIDE SEQUENCE [LARGE SCALE GENOMIC DNA]</scope>
    <source>
        <strain evidence="2 3">LE-BIN_3174</strain>
    </source>
</reference>
<feature type="domain" description="BTB" evidence="1">
    <location>
        <begin position="24"/>
        <end position="97"/>
    </location>
</feature>
<protein>
    <recommendedName>
        <fullName evidence="1">BTB domain-containing protein</fullName>
    </recommendedName>
</protein>
<organism evidence="2 3">
    <name type="scientific">Steccherinum ochraceum</name>
    <dbReference type="NCBI Taxonomy" id="92696"/>
    <lineage>
        <taxon>Eukaryota</taxon>
        <taxon>Fungi</taxon>
        <taxon>Dikarya</taxon>
        <taxon>Basidiomycota</taxon>
        <taxon>Agaricomycotina</taxon>
        <taxon>Agaricomycetes</taxon>
        <taxon>Polyporales</taxon>
        <taxon>Steccherinaceae</taxon>
        <taxon>Steccherinum</taxon>
    </lineage>
</organism>
<name>A0A4R0RB50_9APHY</name>
<proteinExistence type="predicted"/>
<dbReference type="OrthoDB" id="3357985at2759"/>
<dbReference type="PROSITE" id="PS50097">
    <property type="entry name" value="BTB"/>
    <property type="match status" value="1"/>
</dbReference>
<dbReference type="Proteomes" id="UP000292702">
    <property type="component" value="Unassembled WGS sequence"/>
</dbReference>
<dbReference type="Pfam" id="PF00651">
    <property type="entry name" value="BTB"/>
    <property type="match status" value="1"/>
</dbReference>
<evidence type="ECO:0000259" key="1">
    <source>
        <dbReference type="PROSITE" id="PS50097"/>
    </source>
</evidence>
<evidence type="ECO:0000313" key="2">
    <source>
        <dbReference type="EMBL" id="TCD62585.1"/>
    </source>
</evidence>
<evidence type="ECO:0000313" key="3">
    <source>
        <dbReference type="Proteomes" id="UP000292702"/>
    </source>
</evidence>
<sequence length="600" mass="66841">MTTDPGPSPPAVTIASSPFDRPDGDVVLLSADHVKFACHKATLSIASPLFADMFSLPQAPQAAGQRSSDGSLEADGTPIVPVSESSKVLETFLRLIYPVDTPALDDPEHNVEVLCASRKYQISEARPGLVLLIQAIHAYTLSHPLQAFALSCLYLMEDEALLAAKNILNHPGLKKDVLNASALSNSPAEPDPYLARFLDEGLAGQFVRLRKYLKKDGQVNEPYGFVLTTDYQTRGPTELVNGLSHEHWHSYYHKDLGRDLDDSIFNLLQQFPNVDKESARAVKPKKPQKGLNKTSYLFEHVPPDIHIRSSAYTSSDHLVHKLILLVSSPILGELANESTEIHEDGLPVLWVPENEEVLRHLLHYSYGFTNSIVDPTSRMIDTLLFLDVAQAAKKYSMTDLIRNLKVILGTYAISDSIQAYYVAAACGWKMLTTSAARNSLALQAYNEAVYEEYVPILEHIPVRAYVAFMRYHITCSAAQRRAVKTVYPTFQPSASNSNSCRPFLKYSPRTLHIPPNTPSTHEKVSMTAVEVELVRLQDMFNEFQLETQLTSFTTSTTSEEPHNGFDIGRLRRESAAVIRRESYALDGVVEDELRKVTFLL</sequence>
<dbReference type="AlphaFoldDB" id="A0A4R0RB50"/>
<dbReference type="InterPro" id="IPR011333">
    <property type="entry name" value="SKP1/BTB/POZ_sf"/>
</dbReference>
<accession>A0A4R0RB50</accession>
<dbReference type="SUPFAM" id="SSF54695">
    <property type="entry name" value="POZ domain"/>
    <property type="match status" value="1"/>
</dbReference>
<dbReference type="CDD" id="cd18186">
    <property type="entry name" value="BTB_POZ_ZBTB_KLHL-like"/>
    <property type="match status" value="1"/>
</dbReference>